<gene>
    <name evidence="9" type="ORF">DFR64_0253</name>
</gene>
<evidence type="ECO:0000313" key="9">
    <source>
        <dbReference type="EMBL" id="REG10395.1"/>
    </source>
</evidence>
<evidence type="ECO:0000256" key="7">
    <source>
        <dbReference type="RuleBase" id="RU362091"/>
    </source>
</evidence>
<feature type="transmembrane region" description="Helical" evidence="8">
    <location>
        <begin position="423"/>
        <end position="442"/>
    </location>
</feature>
<keyword evidence="4 8" id="KW-0812">Transmembrane</keyword>
<dbReference type="GO" id="GO:0005886">
    <property type="term" value="C:plasma membrane"/>
    <property type="evidence" value="ECO:0007669"/>
    <property type="project" value="TreeGrafter"/>
</dbReference>
<feature type="transmembrane region" description="Helical" evidence="8">
    <location>
        <begin position="6"/>
        <end position="24"/>
    </location>
</feature>
<feature type="transmembrane region" description="Helical" evidence="8">
    <location>
        <begin position="367"/>
        <end position="389"/>
    </location>
</feature>
<comment type="similarity">
    <text evidence="2 7">Belongs to the sodium:solute symporter (SSF) (TC 2.A.21) family.</text>
</comment>
<proteinExistence type="inferred from homology"/>
<dbReference type="InterPro" id="IPR038377">
    <property type="entry name" value="Na/Glc_symporter_sf"/>
</dbReference>
<organism evidence="9 10">
    <name type="scientific">Pelolinea submarina</name>
    <dbReference type="NCBI Taxonomy" id="913107"/>
    <lineage>
        <taxon>Bacteria</taxon>
        <taxon>Bacillati</taxon>
        <taxon>Chloroflexota</taxon>
        <taxon>Anaerolineae</taxon>
        <taxon>Anaerolineales</taxon>
        <taxon>Anaerolineaceae</taxon>
        <taxon>Pelolinea</taxon>
    </lineage>
</organism>
<dbReference type="InterPro" id="IPR001734">
    <property type="entry name" value="Na/solute_symporter"/>
</dbReference>
<evidence type="ECO:0000256" key="4">
    <source>
        <dbReference type="ARBA" id="ARBA00022692"/>
    </source>
</evidence>
<protein>
    <submittedName>
        <fullName evidence="9">Na+/proline symporter</fullName>
    </submittedName>
</protein>
<reference evidence="9 10" key="1">
    <citation type="submission" date="2018-08" db="EMBL/GenBank/DDBJ databases">
        <title>Genomic Encyclopedia of Type Strains, Phase IV (KMG-IV): sequencing the most valuable type-strain genomes for metagenomic binning, comparative biology and taxonomic classification.</title>
        <authorList>
            <person name="Goeker M."/>
        </authorList>
    </citation>
    <scope>NUCLEOTIDE SEQUENCE [LARGE SCALE GENOMIC DNA]</scope>
    <source>
        <strain evidence="9 10">DSM 23923</strain>
    </source>
</reference>
<keyword evidence="10" id="KW-1185">Reference proteome</keyword>
<feature type="transmembrane region" description="Helical" evidence="8">
    <location>
        <begin position="225"/>
        <end position="244"/>
    </location>
</feature>
<feature type="transmembrane region" description="Helical" evidence="8">
    <location>
        <begin position="118"/>
        <end position="140"/>
    </location>
</feature>
<feature type="transmembrane region" description="Helical" evidence="8">
    <location>
        <begin position="448"/>
        <end position="469"/>
    </location>
</feature>
<dbReference type="EMBL" id="QUMS01000001">
    <property type="protein sequence ID" value="REG10395.1"/>
    <property type="molecule type" value="Genomic_DNA"/>
</dbReference>
<keyword evidence="5 8" id="KW-1133">Transmembrane helix</keyword>
<dbReference type="Pfam" id="PF00474">
    <property type="entry name" value="SSF"/>
    <property type="match status" value="1"/>
</dbReference>
<name>A0A347ZUN8_9CHLR</name>
<dbReference type="GO" id="GO:0022857">
    <property type="term" value="F:transmembrane transporter activity"/>
    <property type="evidence" value="ECO:0007669"/>
    <property type="project" value="InterPro"/>
</dbReference>
<evidence type="ECO:0000256" key="2">
    <source>
        <dbReference type="ARBA" id="ARBA00006434"/>
    </source>
</evidence>
<evidence type="ECO:0000256" key="6">
    <source>
        <dbReference type="ARBA" id="ARBA00023136"/>
    </source>
</evidence>
<dbReference type="OrthoDB" id="3651542at2"/>
<dbReference type="Proteomes" id="UP000256388">
    <property type="component" value="Unassembled WGS sequence"/>
</dbReference>
<evidence type="ECO:0000256" key="5">
    <source>
        <dbReference type="ARBA" id="ARBA00022989"/>
    </source>
</evidence>
<feature type="transmembrane region" description="Helical" evidence="8">
    <location>
        <begin position="45"/>
        <end position="63"/>
    </location>
</feature>
<comment type="subcellular location">
    <subcellularLocation>
        <location evidence="1">Membrane</location>
        <topology evidence="1">Multi-pass membrane protein</topology>
    </subcellularLocation>
</comment>
<sequence>MTSQIIIFLIVGLYLFLTTLLGFIQTRKVNTAKDFVVSKISPFLAATYLAGFTLGGVSTYGVAGDTIKFGFTYLIWFPISMGLGWWITGILFAGPYYRMKGITLPSLIGKRFSERTRLASLASLLVYSVFVIVVELYTLATILKSIAPAMPMYIAVWISLITCVGTVAFSGILGASVTNMIHSVTMVIAFGLVYIAMSKVVGGWDTAIQIMPTVLPKIASDNTDFRMWLSPIGMGWGVVGQIFLAKTTRLGGISTVSNLAASCRSEKDARKAFWLGGILSAIPPFIACSVSILTAAYLGPRITEMPIYSAIGYAVSEVNPVIAGIFLSAILAAVISTFSPLAISFAHIFVEDMLGKIFSLSERQQKSIYPLSIISISAICAWYVSTFGIENIMPFVFSTAFPCTIPNTIVLIFGLHSKRSSDLAAFFSIAMGVPVSLAWALIFNNPFGIPNIYVAFLIPVLVMGADQLLQRFVPGKNARLVAVENQAQETEIFQE</sequence>
<feature type="transmembrane region" description="Helical" evidence="8">
    <location>
        <begin position="152"/>
        <end position="173"/>
    </location>
</feature>
<keyword evidence="6 8" id="KW-0472">Membrane</keyword>
<dbReference type="Gene3D" id="1.20.1730.10">
    <property type="entry name" value="Sodium/glucose cotransporter"/>
    <property type="match status" value="1"/>
</dbReference>
<evidence type="ECO:0000256" key="1">
    <source>
        <dbReference type="ARBA" id="ARBA00004141"/>
    </source>
</evidence>
<evidence type="ECO:0000313" key="10">
    <source>
        <dbReference type="Proteomes" id="UP000256388"/>
    </source>
</evidence>
<evidence type="ECO:0000256" key="8">
    <source>
        <dbReference type="SAM" id="Phobius"/>
    </source>
</evidence>
<dbReference type="AlphaFoldDB" id="A0A347ZUN8"/>
<feature type="transmembrane region" description="Helical" evidence="8">
    <location>
        <begin position="318"/>
        <end position="346"/>
    </location>
</feature>
<dbReference type="InterPro" id="IPR050277">
    <property type="entry name" value="Sodium:Solute_Symporter"/>
</dbReference>
<evidence type="ECO:0000256" key="3">
    <source>
        <dbReference type="ARBA" id="ARBA00022448"/>
    </source>
</evidence>
<dbReference type="PANTHER" id="PTHR48086:SF7">
    <property type="entry name" value="SODIUM-SOLUTE SYMPORTER-RELATED"/>
    <property type="match status" value="1"/>
</dbReference>
<dbReference type="RefSeq" id="WP_116223579.1">
    <property type="nucleotide sequence ID" value="NZ_AP018437.1"/>
</dbReference>
<keyword evidence="3" id="KW-0813">Transport</keyword>
<feature type="transmembrane region" description="Helical" evidence="8">
    <location>
        <begin position="395"/>
        <end position="416"/>
    </location>
</feature>
<feature type="transmembrane region" description="Helical" evidence="8">
    <location>
        <begin position="75"/>
        <end position="97"/>
    </location>
</feature>
<comment type="caution">
    <text evidence="9">The sequence shown here is derived from an EMBL/GenBank/DDBJ whole genome shotgun (WGS) entry which is preliminary data.</text>
</comment>
<dbReference type="PANTHER" id="PTHR48086">
    <property type="entry name" value="SODIUM/PROLINE SYMPORTER-RELATED"/>
    <property type="match status" value="1"/>
</dbReference>
<accession>A0A347ZUN8</accession>
<feature type="transmembrane region" description="Helical" evidence="8">
    <location>
        <begin position="272"/>
        <end position="298"/>
    </location>
</feature>
<dbReference type="PROSITE" id="PS50283">
    <property type="entry name" value="NA_SOLUT_SYMP_3"/>
    <property type="match status" value="1"/>
</dbReference>